<dbReference type="EMBL" id="CP053708">
    <property type="protein sequence ID" value="QKE89917.1"/>
    <property type="molecule type" value="Genomic_DNA"/>
</dbReference>
<organism evidence="1 2">
    <name type="scientific">Lichenicola cladoniae</name>
    <dbReference type="NCBI Taxonomy" id="1484109"/>
    <lineage>
        <taxon>Bacteria</taxon>
        <taxon>Pseudomonadati</taxon>
        <taxon>Pseudomonadota</taxon>
        <taxon>Alphaproteobacteria</taxon>
        <taxon>Acetobacterales</taxon>
        <taxon>Acetobacteraceae</taxon>
        <taxon>Lichenicola</taxon>
    </lineage>
</organism>
<reference evidence="1 2" key="1">
    <citation type="journal article" date="2014" name="World J. Microbiol. Biotechnol.">
        <title>Biodiversity and physiological characteristics of Antarctic and Arctic lichens-associated bacteria.</title>
        <authorList>
            <person name="Lee Y.M."/>
            <person name="Kim E.H."/>
            <person name="Lee H.K."/>
            <person name="Hong S.G."/>
        </authorList>
    </citation>
    <scope>NUCLEOTIDE SEQUENCE [LARGE SCALE GENOMIC DNA]</scope>
    <source>
        <strain evidence="1 2">PAMC 26569</strain>
    </source>
</reference>
<gene>
    <name evidence="1" type="ORF">HN018_07535</name>
</gene>
<dbReference type="InterPro" id="IPR019632">
    <property type="entry name" value="DUF2497"/>
</dbReference>
<protein>
    <submittedName>
        <fullName evidence="1">DUF2497 domain-containing protein</fullName>
    </submittedName>
</protein>
<dbReference type="Pfam" id="PF10691">
    <property type="entry name" value="DUF2497"/>
    <property type="match status" value="1"/>
</dbReference>
<keyword evidence="2" id="KW-1185">Reference proteome</keyword>
<evidence type="ECO:0000313" key="1">
    <source>
        <dbReference type="EMBL" id="QKE89917.1"/>
    </source>
</evidence>
<proteinExistence type="predicted"/>
<name>A0A6M8HNR0_9PROT</name>
<dbReference type="AlphaFoldDB" id="A0A6M8HNR0"/>
<accession>A0A6M8HNR0</accession>
<sequence>MAEAATFPADDSDGSMETILASIRRIIREDDVGPTAGQPASGPPATVPAAGEDELLVLLPSMMVQPDRDAQAAMPIETVVSVPPGMSAAALATAMFDDPVHAPATPEAPRLLAPETRAAAVQSLAALQEAVRVEPQSPAGPNLLRSGGPTLEDLVRDELRGQLKLWLDANLPALVERVVRQEIEQLVRRPT</sequence>
<dbReference type="RefSeq" id="WP_171834905.1">
    <property type="nucleotide sequence ID" value="NZ_CP053708.1"/>
</dbReference>
<dbReference type="KEGG" id="lck:HN018_07535"/>
<evidence type="ECO:0000313" key="2">
    <source>
        <dbReference type="Proteomes" id="UP000500767"/>
    </source>
</evidence>
<dbReference type="Proteomes" id="UP000500767">
    <property type="component" value="Chromosome"/>
</dbReference>